<dbReference type="FunFam" id="3.40.50.2020:FF:000002">
    <property type="entry name" value="Ribose-phosphate pyrophosphokinase"/>
    <property type="match status" value="1"/>
</dbReference>
<dbReference type="FunFam" id="3.40.50.2020:FF:000014">
    <property type="entry name" value="Ribose-phosphate pyrophosphokinase 1"/>
    <property type="match status" value="1"/>
</dbReference>
<evidence type="ECO:0000259" key="12">
    <source>
        <dbReference type="Pfam" id="PF13793"/>
    </source>
</evidence>
<evidence type="ECO:0000256" key="4">
    <source>
        <dbReference type="ARBA" id="ARBA00022679"/>
    </source>
</evidence>
<evidence type="ECO:0000256" key="8">
    <source>
        <dbReference type="ARBA" id="ARBA00022777"/>
    </source>
</evidence>
<dbReference type="GO" id="GO:0006164">
    <property type="term" value="P:purine nucleotide biosynthetic process"/>
    <property type="evidence" value="ECO:0007669"/>
    <property type="project" value="TreeGrafter"/>
</dbReference>
<comment type="catalytic activity">
    <reaction evidence="11">
        <text>D-ribose 5-phosphate + ATP = 5-phospho-alpha-D-ribose 1-diphosphate + AMP + H(+)</text>
        <dbReference type="Rhea" id="RHEA:15609"/>
        <dbReference type="ChEBI" id="CHEBI:15378"/>
        <dbReference type="ChEBI" id="CHEBI:30616"/>
        <dbReference type="ChEBI" id="CHEBI:58017"/>
        <dbReference type="ChEBI" id="CHEBI:78346"/>
        <dbReference type="ChEBI" id="CHEBI:456215"/>
        <dbReference type="EC" id="2.7.6.1"/>
    </reaction>
</comment>
<dbReference type="EMBL" id="GG662495">
    <property type="protein sequence ID" value="EAS03295.1"/>
    <property type="molecule type" value="Genomic_DNA"/>
</dbReference>
<name>I7MHU9_TETTS</name>
<dbReference type="GeneID" id="7842684"/>
<keyword evidence="9" id="KW-0067">ATP-binding</keyword>
<feature type="domain" description="Ribose-phosphate pyrophosphokinase N-terminal" evidence="12">
    <location>
        <begin position="71"/>
        <end position="186"/>
    </location>
</feature>
<dbReference type="GO" id="GO:0005737">
    <property type="term" value="C:cytoplasm"/>
    <property type="evidence" value="ECO:0007669"/>
    <property type="project" value="TreeGrafter"/>
</dbReference>
<evidence type="ECO:0000256" key="1">
    <source>
        <dbReference type="ARBA" id="ARBA00004996"/>
    </source>
</evidence>
<dbReference type="Gene3D" id="3.40.50.2020">
    <property type="match status" value="2"/>
</dbReference>
<keyword evidence="7" id="KW-0547">Nucleotide-binding</keyword>
<dbReference type="RefSeq" id="XP_001023540.1">
    <property type="nucleotide sequence ID" value="XM_001023540.3"/>
</dbReference>
<dbReference type="HOGENOM" id="CLU_033546_1_0_1"/>
<evidence type="ECO:0000313" key="13">
    <source>
        <dbReference type="EMBL" id="EAS03295.1"/>
    </source>
</evidence>
<dbReference type="GO" id="GO:0002189">
    <property type="term" value="C:ribose phosphate diphosphokinase complex"/>
    <property type="evidence" value="ECO:0007669"/>
    <property type="project" value="TreeGrafter"/>
</dbReference>
<protein>
    <recommendedName>
        <fullName evidence="3">ribose-phosphate diphosphokinase</fullName>
        <ecNumber evidence="3">2.7.6.1</ecNumber>
    </recommendedName>
</protein>
<dbReference type="SUPFAM" id="SSF53271">
    <property type="entry name" value="PRTase-like"/>
    <property type="match status" value="1"/>
</dbReference>
<dbReference type="GO" id="GO:0005524">
    <property type="term" value="F:ATP binding"/>
    <property type="evidence" value="ECO:0007669"/>
    <property type="project" value="UniProtKB-KW"/>
</dbReference>
<keyword evidence="4" id="KW-0808">Transferase</keyword>
<comment type="similarity">
    <text evidence="2">Belongs to the ribose-phosphate pyrophosphokinase family.</text>
</comment>
<dbReference type="eggNOG" id="KOG1448">
    <property type="taxonomic scope" value="Eukaryota"/>
</dbReference>
<evidence type="ECO:0000313" key="14">
    <source>
        <dbReference type="Proteomes" id="UP000009168"/>
    </source>
</evidence>
<dbReference type="STRING" id="312017.I7MHU9"/>
<dbReference type="GO" id="GO:0006015">
    <property type="term" value="P:5-phosphoribose 1-diphosphate biosynthetic process"/>
    <property type="evidence" value="ECO:0007669"/>
    <property type="project" value="TreeGrafter"/>
</dbReference>
<comment type="pathway">
    <text evidence="1">Metabolic intermediate biosynthesis; 5-phospho-alpha-D-ribose 1-diphosphate biosynthesis; 5-phospho-alpha-D-ribose 1-diphosphate from D-ribose 5-phosphate (route I): step 1/1.</text>
</comment>
<evidence type="ECO:0000256" key="11">
    <source>
        <dbReference type="ARBA" id="ARBA00049535"/>
    </source>
</evidence>
<dbReference type="InterPro" id="IPR029057">
    <property type="entry name" value="PRTase-like"/>
</dbReference>
<dbReference type="InterPro" id="IPR005946">
    <property type="entry name" value="Rib-P_diPkinase"/>
</dbReference>
<dbReference type="KEGG" id="tet:TTHERM_00537300"/>
<gene>
    <name evidence="13" type="ORF">TTHERM_00537300</name>
</gene>
<reference evidence="14" key="1">
    <citation type="journal article" date="2006" name="PLoS Biol.">
        <title>Macronuclear genome sequence of the ciliate Tetrahymena thermophila, a model eukaryote.</title>
        <authorList>
            <person name="Eisen J.A."/>
            <person name="Coyne R.S."/>
            <person name="Wu M."/>
            <person name="Wu D."/>
            <person name="Thiagarajan M."/>
            <person name="Wortman J.R."/>
            <person name="Badger J.H."/>
            <person name="Ren Q."/>
            <person name="Amedeo P."/>
            <person name="Jones K.M."/>
            <person name="Tallon L.J."/>
            <person name="Delcher A.L."/>
            <person name="Salzberg S.L."/>
            <person name="Silva J.C."/>
            <person name="Haas B.J."/>
            <person name="Majoros W.H."/>
            <person name="Farzad M."/>
            <person name="Carlton J.M."/>
            <person name="Smith R.K. Jr."/>
            <person name="Garg J."/>
            <person name="Pearlman R.E."/>
            <person name="Karrer K.M."/>
            <person name="Sun L."/>
            <person name="Manning G."/>
            <person name="Elde N.C."/>
            <person name="Turkewitz A.P."/>
            <person name="Asai D.J."/>
            <person name="Wilkes D.E."/>
            <person name="Wang Y."/>
            <person name="Cai H."/>
            <person name="Collins K."/>
            <person name="Stewart B.A."/>
            <person name="Lee S.R."/>
            <person name="Wilamowska K."/>
            <person name="Weinberg Z."/>
            <person name="Ruzzo W.L."/>
            <person name="Wloga D."/>
            <person name="Gaertig J."/>
            <person name="Frankel J."/>
            <person name="Tsao C.-C."/>
            <person name="Gorovsky M.A."/>
            <person name="Keeling P.J."/>
            <person name="Waller R.F."/>
            <person name="Patron N.J."/>
            <person name="Cherry J.M."/>
            <person name="Stover N.A."/>
            <person name="Krieger C.J."/>
            <person name="del Toro C."/>
            <person name="Ryder H.F."/>
            <person name="Williamson S.C."/>
            <person name="Barbeau R.A."/>
            <person name="Hamilton E.P."/>
            <person name="Orias E."/>
        </authorList>
    </citation>
    <scope>NUCLEOTIDE SEQUENCE [LARGE SCALE GENOMIC DNA]</scope>
    <source>
        <strain evidence="14">SB210</strain>
    </source>
</reference>
<sequence>MNNFFRFGQRIFANSSRCTKILGFASLVCLERFYNLHQKAQAYNSTPFDAKLKEQYHRQIPELDNFFSNVVLFSGNANHDLADEIAKILGIKLGDCQVSRFADGEVAISINESVRGKDIYVVQPTCTPVNENLMELLLLVSTLRRASARKINVLVPYYGYSRQDRKTAPRVPISAADVARLLETVGVDRVISIDLHCGQIQGFFGPRVPVDNLEANVVALNYFVQQGNINLSNTVIVSPDAGGVARAKKFQELFNKKTGQECTLAMIIKQREAPGKIAQMNLVGQVEGKHAIIIDDMIDTAGTLCEAAKTIKSFGAVGVSAFATHGLFSGNAFNNIRNSVLENIVVTNTTPKKPGEENIDKITRLSVAPLLAETIYRVQKKQSVADLFNLKPADKRQ</sequence>
<dbReference type="PANTHER" id="PTHR10210">
    <property type="entry name" value="RIBOSE-PHOSPHATE DIPHOSPHOKINASE FAMILY MEMBER"/>
    <property type="match status" value="1"/>
</dbReference>
<dbReference type="FunCoup" id="I7MHU9">
    <property type="interactions" value="183"/>
</dbReference>
<proteinExistence type="inferred from homology"/>
<dbReference type="OMA" id="YFGWARQ"/>
<evidence type="ECO:0000256" key="7">
    <source>
        <dbReference type="ARBA" id="ARBA00022741"/>
    </source>
</evidence>
<evidence type="ECO:0000256" key="10">
    <source>
        <dbReference type="ARBA" id="ARBA00022842"/>
    </source>
</evidence>
<dbReference type="CDD" id="cd06223">
    <property type="entry name" value="PRTases_typeI"/>
    <property type="match status" value="1"/>
</dbReference>
<keyword evidence="8" id="KW-0418">Kinase</keyword>
<dbReference type="AlphaFoldDB" id="I7MHU9"/>
<dbReference type="PANTHER" id="PTHR10210:SF32">
    <property type="entry name" value="RIBOSE-PHOSPHATE PYROPHOSPHOKINASE 2"/>
    <property type="match status" value="1"/>
</dbReference>
<dbReference type="Pfam" id="PF13793">
    <property type="entry name" value="Pribosyltran_N"/>
    <property type="match status" value="1"/>
</dbReference>
<accession>I7MHU9</accession>
<dbReference type="InterPro" id="IPR000836">
    <property type="entry name" value="PRTase_dom"/>
</dbReference>
<keyword evidence="5" id="KW-0479">Metal-binding</keyword>
<dbReference type="Pfam" id="PF14572">
    <property type="entry name" value="Pribosyl_synth"/>
    <property type="match status" value="1"/>
</dbReference>
<keyword evidence="10" id="KW-0460">Magnesium</keyword>
<dbReference type="SMART" id="SM01400">
    <property type="entry name" value="Pribosyltran_N"/>
    <property type="match status" value="1"/>
</dbReference>
<dbReference type="Proteomes" id="UP000009168">
    <property type="component" value="Unassembled WGS sequence"/>
</dbReference>
<evidence type="ECO:0000256" key="9">
    <source>
        <dbReference type="ARBA" id="ARBA00022840"/>
    </source>
</evidence>
<keyword evidence="6" id="KW-0545">Nucleotide biosynthesis</keyword>
<dbReference type="NCBIfam" id="TIGR01251">
    <property type="entry name" value="ribP_PPkin"/>
    <property type="match status" value="1"/>
</dbReference>
<evidence type="ECO:0000256" key="6">
    <source>
        <dbReference type="ARBA" id="ARBA00022727"/>
    </source>
</evidence>
<keyword evidence="14" id="KW-1185">Reference proteome</keyword>
<evidence type="ECO:0000256" key="2">
    <source>
        <dbReference type="ARBA" id="ARBA00006478"/>
    </source>
</evidence>
<dbReference type="GO" id="GO:0004749">
    <property type="term" value="F:ribose phosphate diphosphokinase activity"/>
    <property type="evidence" value="ECO:0007669"/>
    <property type="project" value="UniProtKB-EC"/>
</dbReference>
<dbReference type="InterPro" id="IPR029099">
    <property type="entry name" value="Pribosyltran_N"/>
</dbReference>
<dbReference type="InParanoid" id="I7MHU9"/>
<dbReference type="OrthoDB" id="413572at2759"/>
<dbReference type="GO" id="GO:0016301">
    <property type="term" value="F:kinase activity"/>
    <property type="evidence" value="ECO:0007669"/>
    <property type="project" value="UniProtKB-KW"/>
</dbReference>
<dbReference type="EC" id="2.7.6.1" evidence="3"/>
<evidence type="ECO:0000256" key="5">
    <source>
        <dbReference type="ARBA" id="ARBA00022723"/>
    </source>
</evidence>
<organism evidence="13 14">
    <name type="scientific">Tetrahymena thermophila (strain SB210)</name>
    <dbReference type="NCBI Taxonomy" id="312017"/>
    <lineage>
        <taxon>Eukaryota</taxon>
        <taxon>Sar</taxon>
        <taxon>Alveolata</taxon>
        <taxon>Ciliophora</taxon>
        <taxon>Intramacronucleata</taxon>
        <taxon>Oligohymenophorea</taxon>
        <taxon>Hymenostomatida</taxon>
        <taxon>Tetrahymenina</taxon>
        <taxon>Tetrahymenidae</taxon>
        <taxon>Tetrahymena</taxon>
    </lineage>
</organism>
<dbReference type="GO" id="GO:0000287">
    <property type="term" value="F:magnesium ion binding"/>
    <property type="evidence" value="ECO:0007669"/>
    <property type="project" value="InterPro"/>
</dbReference>
<evidence type="ECO:0000256" key="3">
    <source>
        <dbReference type="ARBA" id="ARBA00013247"/>
    </source>
</evidence>
<dbReference type="NCBIfam" id="NF002320">
    <property type="entry name" value="PRK01259.1"/>
    <property type="match status" value="1"/>
</dbReference>